<dbReference type="PROSITE" id="PS51580">
    <property type="entry name" value="SAM_MT43_3"/>
    <property type="match status" value="1"/>
</dbReference>
<dbReference type="KEGG" id="qsa:O6P43_006850"/>
<evidence type="ECO:0000256" key="1">
    <source>
        <dbReference type="ARBA" id="ARBA00004123"/>
    </source>
</evidence>
<comment type="subcellular location">
    <subcellularLocation>
        <location evidence="2">Chromosome</location>
    </subcellularLocation>
    <subcellularLocation>
        <location evidence="1">Nucleus</location>
    </subcellularLocation>
</comment>
<dbReference type="GO" id="GO:0005634">
    <property type="term" value="C:nucleus"/>
    <property type="evidence" value="ECO:0007669"/>
    <property type="project" value="UniProtKB-SubCell"/>
</dbReference>
<dbReference type="CDD" id="cd10538">
    <property type="entry name" value="SET_SETDB-like"/>
    <property type="match status" value="1"/>
</dbReference>
<keyword evidence="3" id="KW-0158">Chromosome</keyword>
<dbReference type="EMBL" id="JARAOO010000003">
    <property type="protein sequence ID" value="KAJ7977182.1"/>
    <property type="molecule type" value="Genomic_DNA"/>
</dbReference>
<proteinExistence type="predicted"/>
<dbReference type="PANTHER" id="PTHR46450:SF1">
    <property type="entry name" value="INACTIVE HISTONE-LYSINE N-METHYLTRANSFERASE SUVR1-RELATED"/>
    <property type="match status" value="1"/>
</dbReference>
<dbReference type="InterPro" id="IPR007728">
    <property type="entry name" value="Pre-SET_dom"/>
</dbReference>
<feature type="compositionally biased region" description="Polar residues" evidence="8">
    <location>
        <begin position="100"/>
        <end position="115"/>
    </location>
</feature>
<dbReference type="GO" id="GO:0042054">
    <property type="term" value="F:histone methyltransferase activity"/>
    <property type="evidence" value="ECO:0007669"/>
    <property type="project" value="InterPro"/>
</dbReference>
<dbReference type="SUPFAM" id="SSF82199">
    <property type="entry name" value="SET domain"/>
    <property type="match status" value="1"/>
</dbReference>
<feature type="domain" description="SET" evidence="9">
    <location>
        <begin position="584"/>
        <end position="717"/>
    </location>
</feature>
<evidence type="ECO:0000256" key="2">
    <source>
        <dbReference type="ARBA" id="ARBA00004286"/>
    </source>
</evidence>
<name>A0AAD7VIM8_QUISA</name>
<feature type="compositionally biased region" description="Basic and acidic residues" evidence="8">
    <location>
        <begin position="63"/>
        <end position="72"/>
    </location>
</feature>
<sequence>MAPNRKVQAAYRAMTDLGISNIKVKPVLKKLLQLYDKNWELIEEENYRVLADAIFEEEENEVMEPKSRSKNYDEEDLEEAQTHDDSVRPLKRLRFRGQDGQASQSHTICNPTIGESSLKRPKLEEDALPESCSPHKPQYTAVSSRSDVGHARTELHPVSAGHGIVDKGKQPMSPQISPRGTRFVSERASLAVCIKEPRVEPGIMLFPKNKVPDTRALIKPKDEPVDDELPRYEIPIAVIRPDSLSKGDSSVKSDSTEKQDGHDALEPQCRDEEVRADGIQASAIEGSPNCKVATVPEELCSNVEIASSPLGEEGSVKEMPTVDIMKNANVCDALDVRGGKEDLGMPCCISNGTLTVQCSTALAEPLIPILPHPLTALDNCGQDTMKVMESDPETDDSKLLEDPEYANSRGLLVVPQYQPTPDDLRFFNDITKGEERVRITWVNEINDEYPQPFHYIPQNLVFQDAYVNISLSIIGEEDCCSTCLGNCLLSPTPCACAYKTQGGFAYTSEGLVKEEFLEEYIAISHSPQRHLFYCKDCPVERSKNDDCLEPCKGHLKRKFIKECWSKCGCNKHCGNRVVQRGIACNLQVFYTSDGKGWGLRTLEELPKGAFVCEFVGEVLTTRELYERNMQCTKSGKCTYPVLLDANWISGVLKDEETLCLDASSFSNVARFINHRCLDANLIEIPVEVETPAHHYYHLAFFTSRKVDALEELTWDYGIDFDDQDLLAKVSCCRCGSKFCRNMKRSSRSSRVAIAR</sequence>
<feature type="region of interest" description="Disordered" evidence="8">
    <location>
        <begin position="59"/>
        <end position="141"/>
    </location>
</feature>
<accession>A0AAD7VIM8</accession>
<evidence type="ECO:0000256" key="3">
    <source>
        <dbReference type="ARBA" id="ARBA00022454"/>
    </source>
</evidence>
<dbReference type="Proteomes" id="UP001163823">
    <property type="component" value="Chromosome 3"/>
</dbReference>
<reference evidence="11" key="1">
    <citation type="journal article" date="2023" name="Science">
        <title>Elucidation of the pathway for biosynthesis of saponin adjuvants from the soapbark tree.</title>
        <authorList>
            <person name="Reed J."/>
            <person name="Orme A."/>
            <person name="El-Demerdash A."/>
            <person name="Owen C."/>
            <person name="Martin L.B.B."/>
            <person name="Misra R.C."/>
            <person name="Kikuchi S."/>
            <person name="Rejzek M."/>
            <person name="Martin A.C."/>
            <person name="Harkess A."/>
            <person name="Leebens-Mack J."/>
            <person name="Louveau T."/>
            <person name="Stephenson M.J."/>
            <person name="Osbourn A."/>
        </authorList>
    </citation>
    <scope>NUCLEOTIDE SEQUENCE</scope>
    <source>
        <strain evidence="11">S10</strain>
    </source>
</reference>
<dbReference type="InterPro" id="IPR046341">
    <property type="entry name" value="SET_dom_sf"/>
</dbReference>
<dbReference type="InterPro" id="IPR025776">
    <property type="entry name" value="SUVR4/1/2"/>
</dbReference>
<evidence type="ECO:0000256" key="4">
    <source>
        <dbReference type="ARBA" id="ARBA00022679"/>
    </source>
</evidence>
<dbReference type="Pfam" id="PF05033">
    <property type="entry name" value="Pre-SET"/>
    <property type="match status" value="1"/>
</dbReference>
<dbReference type="AlphaFoldDB" id="A0AAD7VIM8"/>
<evidence type="ECO:0000256" key="6">
    <source>
        <dbReference type="ARBA" id="ARBA00022833"/>
    </source>
</evidence>
<dbReference type="InterPro" id="IPR018848">
    <property type="entry name" value="WIYLD_domain"/>
</dbReference>
<dbReference type="GO" id="GO:0005694">
    <property type="term" value="C:chromosome"/>
    <property type="evidence" value="ECO:0007669"/>
    <property type="project" value="UniProtKB-SubCell"/>
</dbReference>
<evidence type="ECO:0000313" key="12">
    <source>
        <dbReference type="Proteomes" id="UP001163823"/>
    </source>
</evidence>
<dbReference type="Gene3D" id="2.170.270.10">
    <property type="entry name" value="SET domain"/>
    <property type="match status" value="1"/>
</dbReference>
<keyword evidence="5" id="KW-0479">Metal-binding</keyword>
<keyword evidence="7" id="KW-0539">Nucleus</keyword>
<comment type="caution">
    <text evidence="11">The sequence shown here is derived from an EMBL/GenBank/DDBJ whole genome shotgun (WGS) entry which is preliminary data.</text>
</comment>
<keyword evidence="6" id="KW-0862">Zinc</keyword>
<evidence type="ECO:0000259" key="10">
    <source>
        <dbReference type="PROSITE" id="PS50867"/>
    </source>
</evidence>
<dbReference type="SMART" id="SM00468">
    <property type="entry name" value="PreSET"/>
    <property type="match status" value="1"/>
</dbReference>
<evidence type="ECO:0000313" key="11">
    <source>
        <dbReference type="EMBL" id="KAJ7977182.1"/>
    </source>
</evidence>
<feature type="region of interest" description="Disordered" evidence="8">
    <location>
        <begin position="243"/>
        <end position="268"/>
    </location>
</feature>
<dbReference type="GO" id="GO:0008270">
    <property type="term" value="F:zinc ion binding"/>
    <property type="evidence" value="ECO:0007669"/>
    <property type="project" value="InterPro"/>
</dbReference>
<dbReference type="InterPro" id="IPR043017">
    <property type="entry name" value="WIYLD_dom_sf"/>
</dbReference>
<dbReference type="InterPro" id="IPR001214">
    <property type="entry name" value="SET_dom"/>
</dbReference>
<dbReference type="EMBL" id="JARAOO010000003">
    <property type="protein sequence ID" value="KAJ7977181.1"/>
    <property type="molecule type" value="Genomic_DNA"/>
</dbReference>
<evidence type="ECO:0000256" key="5">
    <source>
        <dbReference type="ARBA" id="ARBA00022723"/>
    </source>
</evidence>
<dbReference type="PROSITE" id="PS50867">
    <property type="entry name" value="PRE_SET"/>
    <property type="match status" value="1"/>
</dbReference>
<dbReference type="SMART" id="SM00317">
    <property type="entry name" value="SET"/>
    <property type="match status" value="1"/>
</dbReference>
<evidence type="ECO:0000256" key="7">
    <source>
        <dbReference type="ARBA" id="ARBA00023242"/>
    </source>
</evidence>
<organism evidence="11 12">
    <name type="scientific">Quillaja saponaria</name>
    <name type="common">Soap bark tree</name>
    <dbReference type="NCBI Taxonomy" id="32244"/>
    <lineage>
        <taxon>Eukaryota</taxon>
        <taxon>Viridiplantae</taxon>
        <taxon>Streptophyta</taxon>
        <taxon>Embryophyta</taxon>
        <taxon>Tracheophyta</taxon>
        <taxon>Spermatophyta</taxon>
        <taxon>Magnoliopsida</taxon>
        <taxon>eudicotyledons</taxon>
        <taxon>Gunneridae</taxon>
        <taxon>Pentapetalae</taxon>
        <taxon>rosids</taxon>
        <taxon>fabids</taxon>
        <taxon>Fabales</taxon>
        <taxon>Quillajaceae</taxon>
        <taxon>Quillaja</taxon>
    </lineage>
</organism>
<evidence type="ECO:0000256" key="8">
    <source>
        <dbReference type="SAM" id="MobiDB-lite"/>
    </source>
</evidence>
<dbReference type="Pfam" id="PF00856">
    <property type="entry name" value="SET"/>
    <property type="match status" value="1"/>
</dbReference>
<dbReference type="Pfam" id="PF10440">
    <property type="entry name" value="WIYLD"/>
    <property type="match status" value="1"/>
</dbReference>
<dbReference type="PROSITE" id="PS50280">
    <property type="entry name" value="SET"/>
    <property type="match status" value="1"/>
</dbReference>
<gene>
    <name evidence="11" type="ORF">O6P43_006850</name>
</gene>
<dbReference type="Gene3D" id="1.10.8.850">
    <property type="entry name" value="Histone-lysine N methyltransferase , C-terminal domain-like"/>
    <property type="match status" value="1"/>
</dbReference>
<feature type="domain" description="Pre-SET" evidence="10">
    <location>
        <begin position="486"/>
        <end position="581"/>
    </location>
</feature>
<evidence type="ECO:0000259" key="9">
    <source>
        <dbReference type="PROSITE" id="PS50280"/>
    </source>
</evidence>
<dbReference type="FunFam" id="2.170.270.10:FF:000046">
    <property type="entry name" value="SET-domain containing protein lysine methyltransferase family protein"/>
    <property type="match status" value="1"/>
</dbReference>
<dbReference type="PANTHER" id="PTHR46450">
    <property type="entry name" value="INACTIVE HISTONE-LYSINE N-METHYLTRANSFERASE SUVR1-RELATED"/>
    <property type="match status" value="1"/>
</dbReference>
<keyword evidence="4" id="KW-0808">Transferase</keyword>
<keyword evidence="12" id="KW-1185">Reference proteome</keyword>
<protein>
    <submittedName>
        <fullName evidence="11">Histone-lysine N-methyltransferase</fullName>
    </submittedName>
</protein>